<dbReference type="SUPFAM" id="SSF46785">
    <property type="entry name" value="Winged helix' DNA-binding domain"/>
    <property type="match status" value="1"/>
</dbReference>
<dbReference type="InterPro" id="IPR036390">
    <property type="entry name" value="WH_DNA-bd_sf"/>
</dbReference>
<dbReference type="Proteomes" id="UP000289856">
    <property type="component" value="Chromosome"/>
</dbReference>
<dbReference type="KEGG" id="cohn:KCTCHS21_07370"/>
<gene>
    <name evidence="1" type="ORF">KCTCHS21_07370</name>
</gene>
<protein>
    <recommendedName>
        <fullName evidence="3">HTH marR-type domain-containing protein</fullName>
    </recommendedName>
</protein>
<dbReference type="AlphaFoldDB" id="A0A3T1CZT8"/>
<dbReference type="EMBL" id="AP019400">
    <property type="protein sequence ID" value="BBI31338.1"/>
    <property type="molecule type" value="Genomic_DNA"/>
</dbReference>
<keyword evidence="2" id="KW-1185">Reference proteome</keyword>
<evidence type="ECO:0000313" key="1">
    <source>
        <dbReference type="EMBL" id="BBI31338.1"/>
    </source>
</evidence>
<name>A0A3T1CZT8_9BACL</name>
<dbReference type="RefSeq" id="WP_130605181.1">
    <property type="nucleotide sequence ID" value="NZ_AP019400.1"/>
</dbReference>
<sequence length="130" mass="14952">MELRSMHVIRHNLRKRNPRWKHRSLRMKYLILELLGETESLTVLELTELLPNNSLSVRKVIHGLMISGLVERAEEDSDLLVITLSGARVLRAALKERREWLKCNPDVGSSHGLALLTQFNSNGTKERTFV</sequence>
<proteinExistence type="predicted"/>
<evidence type="ECO:0000313" key="2">
    <source>
        <dbReference type="Proteomes" id="UP000289856"/>
    </source>
</evidence>
<evidence type="ECO:0008006" key="3">
    <source>
        <dbReference type="Google" id="ProtNLM"/>
    </source>
</evidence>
<organism evidence="1 2">
    <name type="scientific">Cohnella abietis</name>
    <dbReference type="NCBI Taxonomy" id="2507935"/>
    <lineage>
        <taxon>Bacteria</taxon>
        <taxon>Bacillati</taxon>
        <taxon>Bacillota</taxon>
        <taxon>Bacilli</taxon>
        <taxon>Bacillales</taxon>
        <taxon>Paenibacillaceae</taxon>
        <taxon>Cohnella</taxon>
    </lineage>
</organism>
<accession>A0A3T1CZT8</accession>
<reference evidence="1 2" key="1">
    <citation type="submission" date="2019-01" db="EMBL/GenBank/DDBJ databases">
        <title>Complete genome sequence of Cohnella hallensis HS21 isolated from Korean fir (Abies koreana) rhizospheric soil.</title>
        <authorList>
            <person name="Jiang L."/>
            <person name="Kang S.W."/>
            <person name="Kim S."/>
            <person name="Jung J."/>
            <person name="Kim C.Y."/>
            <person name="Kim D.H."/>
            <person name="Kim S.W."/>
            <person name="Lee J."/>
        </authorList>
    </citation>
    <scope>NUCLEOTIDE SEQUENCE [LARGE SCALE GENOMIC DNA]</scope>
    <source>
        <strain evidence="1 2">HS21</strain>
    </source>
</reference>